<organism evidence="1 2">
    <name type="scientific">Sulfitobacter pontiacus</name>
    <dbReference type="NCBI Taxonomy" id="60137"/>
    <lineage>
        <taxon>Bacteria</taxon>
        <taxon>Pseudomonadati</taxon>
        <taxon>Pseudomonadota</taxon>
        <taxon>Alphaproteobacteria</taxon>
        <taxon>Rhodobacterales</taxon>
        <taxon>Roseobacteraceae</taxon>
        <taxon>Sulfitobacter</taxon>
    </lineage>
</organism>
<keyword evidence="1" id="KW-0614">Plasmid</keyword>
<evidence type="ECO:0000313" key="2">
    <source>
        <dbReference type="Proteomes" id="UP000830781"/>
    </source>
</evidence>
<keyword evidence="2" id="KW-1185">Reference proteome</keyword>
<dbReference type="SUPFAM" id="SSF143631">
    <property type="entry name" value="ApbE-like"/>
    <property type="match status" value="1"/>
</dbReference>
<dbReference type="NCBIfam" id="NF003322">
    <property type="entry name" value="PRK04334.1-2"/>
    <property type="match status" value="1"/>
</dbReference>
<dbReference type="RefSeq" id="WP_243252037.1">
    <property type="nucleotide sequence ID" value="NZ_CP084962.1"/>
</dbReference>
<evidence type="ECO:0008006" key="3">
    <source>
        <dbReference type="Google" id="ProtNLM"/>
    </source>
</evidence>
<sequence length="282" mass="28842">MTAQAALLPGGRLHLSHGPIDLVIGADGARDLAYQAGFDRFGTILSELTAELPLLRRPVGTKPKGKIARAMYRAALPHADGLTTPMICVAGAVAAEVLSAMVDAADLTRAYVNNGGDIALHLTEGARFDVGIAGLDGQSLGTVTIRSNDPIRGIATSGQGGRSQSLGIADSVTVLARSAAMADAAATKLGNAVDLPAHPAIRRSPANRLHDDSDLGAAPVVTHVGPLSTADVNHALNAGATAAQGLRDRGLISGTALFLRDQHTVIGLPETLKSLVKAPEYA</sequence>
<geneLocation type="plasmid" evidence="1 2">
    <name>pDSM110277_c</name>
</geneLocation>
<dbReference type="EMBL" id="CP084962">
    <property type="protein sequence ID" value="UOA25089.1"/>
    <property type="molecule type" value="Genomic_DNA"/>
</dbReference>
<gene>
    <name evidence="1" type="ORF">DSM110277_03543</name>
</gene>
<proteinExistence type="predicted"/>
<reference evidence="2" key="1">
    <citation type="journal article" date="2022" name="Microorganisms">
        <title>Beyond the ABCs#Discovery of Three New Plasmid Types in Rhodobacterales (RepQ, RepY, RepW).</title>
        <authorList>
            <person name="Freese H.M."/>
            <person name="Ringel V."/>
            <person name="Overmann J."/>
            <person name="Petersen J."/>
        </authorList>
    </citation>
    <scope>NUCLEOTIDE SEQUENCE [LARGE SCALE GENOMIC DNA]</scope>
    <source>
        <strain evidence="2">DSM 110277</strain>
        <plasmid evidence="2">pDSM110277_c</plasmid>
    </source>
</reference>
<name>A0AAX3AH21_9RHOB</name>
<dbReference type="Proteomes" id="UP000830781">
    <property type="component" value="Plasmid pDSM110277_c"/>
</dbReference>
<accession>A0AAX3AH21</accession>
<dbReference type="InterPro" id="IPR007183">
    <property type="entry name" value="UPF0280"/>
</dbReference>
<dbReference type="AlphaFoldDB" id="A0AAX3AH21"/>
<dbReference type="Gene3D" id="3.10.520.10">
    <property type="entry name" value="ApbE-like domains"/>
    <property type="match status" value="1"/>
</dbReference>
<dbReference type="InterPro" id="IPR003374">
    <property type="entry name" value="ApbE-like_sf"/>
</dbReference>
<evidence type="ECO:0000313" key="1">
    <source>
        <dbReference type="EMBL" id="UOA25089.1"/>
    </source>
</evidence>
<dbReference type="PIRSF" id="PIRSF006421">
    <property type="entry name" value="UCP006421"/>
    <property type="match status" value="1"/>
</dbReference>
<protein>
    <recommendedName>
        <fullName evidence="3">Thiamine biosynthesis protein ApbE</fullName>
    </recommendedName>
</protein>